<sequence>MCLYLSLTVKMSHIFSCNFICLSNALHSQVYSGNIFDKLFVFIFVQALLSVLCPEQHNALDAFQWTLQRTPKSLKTLHQPIHPKNIPVPPSHQVAQENHRQFPTSIGQADLKNYRKYQSHKLQTQFAQHSSCNYIGGSGMRNQASPELRVLQERNIWGQSYALESSRISECSGIREPRQGKRDSTQARSLQTFFSLASIGSRGLKSTFLLHNALLLLL</sequence>
<proteinExistence type="predicted"/>
<gene>
    <name evidence="1" type="ORF">CSSPJE1EN2_LOCUS8925</name>
</gene>
<evidence type="ECO:0000313" key="1">
    <source>
        <dbReference type="EMBL" id="CAK9865930.1"/>
    </source>
</evidence>
<protein>
    <submittedName>
        <fullName evidence="1">Uncharacterized protein</fullName>
    </submittedName>
</protein>
<reference evidence="1" key="1">
    <citation type="submission" date="2024-03" db="EMBL/GenBank/DDBJ databases">
        <authorList>
            <consortium name="ELIXIR-Norway"/>
            <consortium name="Elixir Norway"/>
        </authorList>
    </citation>
    <scope>NUCLEOTIDE SEQUENCE</scope>
</reference>
<organism evidence="1 2">
    <name type="scientific">Sphagnum jensenii</name>
    <dbReference type="NCBI Taxonomy" id="128206"/>
    <lineage>
        <taxon>Eukaryota</taxon>
        <taxon>Viridiplantae</taxon>
        <taxon>Streptophyta</taxon>
        <taxon>Embryophyta</taxon>
        <taxon>Bryophyta</taxon>
        <taxon>Sphagnophytina</taxon>
        <taxon>Sphagnopsida</taxon>
        <taxon>Sphagnales</taxon>
        <taxon>Sphagnaceae</taxon>
        <taxon>Sphagnum</taxon>
    </lineage>
</organism>
<accession>A0ABP1ATN7</accession>
<feature type="non-terminal residue" evidence="1">
    <location>
        <position position="218"/>
    </location>
</feature>
<keyword evidence="2" id="KW-1185">Reference proteome</keyword>
<name>A0ABP1ATN7_9BRYO</name>
<feature type="non-terminal residue" evidence="1">
    <location>
        <position position="1"/>
    </location>
</feature>
<evidence type="ECO:0000313" key="2">
    <source>
        <dbReference type="Proteomes" id="UP001497522"/>
    </source>
</evidence>
<dbReference type="EMBL" id="OZ023716">
    <property type="protein sequence ID" value="CAK9865930.1"/>
    <property type="molecule type" value="Genomic_DNA"/>
</dbReference>
<dbReference type="Proteomes" id="UP001497522">
    <property type="component" value="Chromosome 15"/>
</dbReference>